<evidence type="ECO:0000256" key="10">
    <source>
        <dbReference type="ARBA" id="ARBA00023146"/>
    </source>
</evidence>
<feature type="region of interest" description="Disordered" evidence="13">
    <location>
        <begin position="597"/>
        <end position="616"/>
    </location>
</feature>
<dbReference type="InterPro" id="IPR009071">
    <property type="entry name" value="HMG_box_dom"/>
</dbReference>
<comment type="subcellular location">
    <subcellularLocation>
        <location evidence="1">Cytoplasm</location>
    </subcellularLocation>
</comment>
<evidence type="ECO:0000256" key="3">
    <source>
        <dbReference type="ARBA" id="ARBA00013161"/>
    </source>
</evidence>
<dbReference type="Pfam" id="PF00579">
    <property type="entry name" value="tRNA-synt_1b"/>
    <property type="match status" value="1"/>
</dbReference>
<dbReference type="NCBIfam" id="TIGR00233">
    <property type="entry name" value="trpS"/>
    <property type="match status" value="1"/>
</dbReference>
<dbReference type="GO" id="GO:0006436">
    <property type="term" value="P:tryptophanyl-tRNA aminoacylation"/>
    <property type="evidence" value="ECO:0007669"/>
    <property type="project" value="InterPro"/>
</dbReference>
<dbReference type="PROSITE" id="PS00178">
    <property type="entry name" value="AA_TRNA_LIGASE_I"/>
    <property type="match status" value="1"/>
</dbReference>
<proteinExistence type="inferred from homology"/>
<dbReference type="Proteomes" id="UP000035681">
    <property type="component" value="Unplaced"/>
</dbReference>
<keyword evidence="5" id="KW-0963">Cytoplasm</keyword>
<dbReference type="SUPFAM" id="SSF47095">
    <property type="entry name" value="HMG-box"/>
    <property type="match status" value="1"/>
</dbReference>
<organism evidence="15 16">
    <name type="scientific">Strongyloides stercoralis</name>
    <name type="common">Threadworm</name>
    <dbReference type="NCBI Taxonomy" id="6248"/>
    <lineage>
        <taxon>Eukaryota</taxon>
        <taxon>Metazoa</taxon>
        <taxon>Ecdysozoa</taxon>
        <taxon>Nematoda</taxon>
        <taxon>Chromadorea</taxon>
        <taxon>Rhabditida</taxon>
        <taxon>Tylenchina</taxon>
        <taxon>Panagrolaimomorpha</taxon>
        <taxon>Strongyloidoidea</taxon>
        <taxon>Strongyloididae</taxon>
        <taxon>Strongyloides</taxon>
    </lineage>
</organism>
<evidence type="ECO:0000313" key="16">
    <source>
        <dbReference type="WBParaSite" id="TCONS_00004478.p1"/>
    </source>
</evidence>
<accession>A0AAF5D0A1</accession>
<dbReference type="EC" id="6.1.1.2" evidence="3"/>
<keyword evidence="10" id="KW-0030">Aminoacyl-tRNA synthetase</keyword>
<dbReference type="InterPro" id="IPR002306">
    <property type="entry name" value="Trp-tRNA-ligase"/>
</dbReference>
<dbReference type="FunFam" id="3.40.50.620:FF:000033">
    <property type="entry name" value="tryptophan--tRNA ligase, cytoplasmic"/>
    <property type="match status" value="1"/>
</dbReference>
<keyword evidence="9" id="KW-0648">Protein biosynthesis</keyword>
<dbReference type="FunFam" id="1.10.240.10:FF:000003">
    <property type="entry name" value="Tryptophan--tRNA ligase, cytoplasmic"/>
    <property type="match status" value="1"/>
</dbReference>
<feature type="compositionally biased region" description="Basic and acidic residues" evidence="13">
    <location>
        <begin position="1"/>
        <end position="17"/>
    </location>
</feature>
<keyword evidence="7" id="KW-0547">Nucleotide-binding</keyword>
<evidence type="ECO:0000256" key="6">
    <source>
        <dbReference type="ARBA" id="ARBA00022598"/>
    </source>
</evidence>
<evidence type="ECO:0000256" key="4">
    <source>
        <dbReference type="ARBA" id="ARBA00013782"/>
    </source>
</evidence>
<evidence type="ECO:0000256" key="5">
    <source>
        <dbReference type="ARBA" id="ARBA00022490"/>
    </source>
</evidence>
<dbReference type="SMART" id="SM00398">
    <property type="entry name" value="HMG"/>
    <property type="match status" value="1"/>
</dbReference>
<dbReference type="PANTHER" id="PTHR10055">
    <property type="entry name" value="TRYPTOPHANYL-TRNA SYNTHETASE"/>
    <property type="match status" value="1"/>
</dbReference>
<dbReference type="WBParaSite" id="TCONS_00004478.p1">
    <property type="protein sequence ID" value="TCONS_00004478.p1"/>
    <property type="gene ID" value="XLOC_001968"/>
</dbReference>
<dbReference type="AlphaFoldDB" id="A0AAF5D0A1"/>
<dbReference type="InterPro" id="IPR036910">
    <property type="entry name" value="HMG_box_dom_sf"/>
</dbReference>
<keyword evidence="8" id="KW-0067">ATP-binding</keyword>
<feature type="region of interest" description="Disordered" evidence="13">
    <location>
        <begin position="1"/>
        <end position="20"/>
    </location>
</feature>
<evidence type="ECO:0000313" key="15">
    <source>
        <dbReference type="Proteomes" id="UP000035681"/>
    </source>
</evidence>
<evidence type="ECO:0000256" key="7">
    <source>
        <dbReference type="ARBA" id="ARBA00022741"/>
    </source>
</evidence>
<evidence type="ECO:0000256" key="13">
    <source>
        <dbReference type="SAM" id="MobiDB-lite"/>
    </source>
</evidence>
<keyword evidence="6" id="KW-0436">Ligase</keyword>
<dbReference type="SUPFAM" id="SSF52374">
    <property type="entry name" value="Nucleotidylyl transferase"/>
    <property type="match status" value="1"/>
</dbReference>
<name>A0AAF5D0A1_STRER</name>
<dbReference type="GO" id="GO:0005737">
    <property type="term" value="C:cytoplasm"/>
    <property type="evidence" value="ECO:0007669"/>
    <property type="project" value="UniProtKB-SubCell"/>
</dbReference>
<evidence type="ECO:0000256" key="2">
    <source>
        <dbReference type="ARBA" id="ARBA00005594"/>
    </source>
</evidence>
<evidence type="ECO:0000256" key="9">
    <source>
        <dbReference type="ARBA" id="ARBA00022917"/>
    </source>
</evidence>
<keyword evidence="12" id="KW-0238">DNA-binding</keyword>
<dbReference type="InterPro" id="IPR001412">
    <property type="entry name" value="aa-tRNA-synth_I_CS"/>
</dbReference>
<sequence>MAEKNLDTDNVNEHGEVKEEDNDIVTPWEISSANEKGVDYDKLIVKFGCRKLGQDLVTRIENLTGKKAHPMLRRGMFFAHRDLTAILDRFENGKPFFLYTGRGPSSGSLHLGHLIPFMFTKYLQDAFNVPLIIQMTDDEKFLWKNITTVEANKMAHENMKDIIAVGFDPKKTFIFSDLEYMCPAFYENILKIWKVVTNNQARSIFGFTGEDSMGKSAFPAVEAAPCFSTSFPQIFNNKKDIPCLIPCAIDQDPYFRMTRDVAPRLKYQKPSLIYSSFLPALQGPQSKMSASDANSCIYITDTPKQIKNKINKYAFSGGQTTVEEHRKLGGNCDVDTSFQFLKFFLDDDEKLEEVRTKYTSGEMLTGELKAMAIEVVTKVVLEIQERRKDINDETVMNVHDIYIQCRSFALYLANKKNNCSQERMQTFPNMTEDISFPYGHDETCNCMECYSIRKTLHRSRVKRPPNCFLLFSKDRKKHLIRENPNKTLREVSTMVAEAWYNLSKEEKQPYIDEAERLKIEFQKKYPDYYYGPNTLMKTMRTAKNPKSTDIGIIKHVVPVEERKQKIETKNEFHESPSLEQNNYYNFSYYSDYSQIPSPAIHPPPPSPSPIPQGTQMEYHPSYSEGSCYNNYNNYEYQSQYIPNYYDPYYATRHSLNSNNNYHYQQD</sequence>
<dbReference type="Gene3D" id="1.10.30.10">
    <property type="entry name" value="High mobility group box domain"/>
    <property type="match status" value="1"/>
</dbReference>
<protein>
    <recommendedName>
        <fullName evidence="4">Tryptophan--tRNA ligase, cytoplasmic</fullName>
        <ecNumber evidence="3">6.1.1.2</ecNumber>
    </recommendedName>
    <alternativeName>
        <fullName evidence="11">Tryptophanyl-tRNA synthetase</fullName>
    </alternativeName>
</protein>
<keyword evidence="12" id="KW-0539">Nucleus</keyword>
<dbReference type="GO" id="GO:0005634">
    <property type="term" value="C:nucleus"/>
    <property type="evidence" value="ECO:0007669"/>
    <property type="project" value="UniProtKB-UniRule"/>
</dbReference>
<dbReference type="GO" id="GO:0005524">
    <property type="term" value="F:ATP binding"/>
    <property type="evidence" value="ECO:0007669"/>
    <property type="project" value="UniProtKB-KW"/>
</dbReference>
<dbReference type="PRINTS" id="PR01039">
    <property type="entry name" value="TRNASYNTHTRP"/>
</dbReference>
<dbReference type="Gene3D" id="1.10.240.10">
    <property type="entry name" value="Tyrosyl-Transfer RNA Synthetase"/>
    <property type="match status" value="1"/>
</dbReference>
<dbReference type="CDD" id="cd00806">
    <property type="entry name" value="TrpRS_core"/>
    <property type="match status" value="1"/>
</dbReference>
<dbReference type="CDD" id="cd01389">
    <property type="entry name" value="HMG-box_ROX1-like"/>
    <property type="match status" value="1"/>
</dbReference>
<evidence type="ECO:0000256" key="11">
    <source>
        <dbReference type="ARBA" id="ARBA00030268"/>
    </source>
</evidence>
<dbReference type="GO" id="GO:0003677">
    <property type="term" value="F:DNA binding"/>
    <property type="evidence" value="ECO:0007669"/>
    <property type="project" value="UniProtKB-UniRule"/>
</dbReference>
<evidence type="ECO:0000259" key="14">
    <source>
        <dbReference type="PROSITE" id="PS50118"/>
    </source>
</evidence>
<dbReference type="Gene3D" id="3.40.50.620">
    <property type="entry name" value="HUPs"/>
    <property type="match status" value="1"/>
</dbReference>
<dbReference type="InterPro" id="IPR014729">
    <property type="entry name" value="Rossmann-like_a/b/a_fold"/>
</dbReference>
<feature type="domain" description="HMG box" evidence="14">
    <location>
        <begin position="461"/>
        <end position="529"/>
    </location>
</feature>
<feature type="compositionally biased region" description="Pro residues" evidence="13">
    <location>
        <begin position="599"/>
        <end position="610"/>
    </location>
</feature>
<evidence type="ECO:0000256" key="8">
    <source>
        <dbReference type="ARBA" id="ARBA00022840"/>
    </source>
</evidence>
<evidence type="ECO:0000256" key="1">
    <source>
        <dbReference type="ARBA" id="ARBA00004496"/>
    </source>
</evidence>
<dbReference type="GO" id="GO:0004830">
    <property type="term" value="F:tryptophan-tRNA ligase activity"/>
    <property type="evidence" value="ECO:0007669"/>
    <property type="project" value="UniProtKB-EC"/>
</dbReference>
<dbReference type="PANTHER" id="PTHR10055:SF1">
    <property type="entry name" value="TRYPTOPHAN--TRNA LIGASE, CYTOPLASMIC"/>
    <property type="match status" value="1"/>
</dbReference>
<dbReference type="PROSITE" id="PS50118">
    <property type="entry name" value="HMG_BOX_2"/>
    <property type="match status" value="1"/>
</dbReference>
<dbReference type="Pfam" id="PF00505">
    <property type="entry name" value="HMG_box"/>
    <property type="match status" value="1"/>
</dbReference>
<reference evidence="16" key="1">
    <citation type="submission" date="2024-02" db="UniProtKB">
        <authorList>
            <consortium name="WormBaseParasite"/>
        </authorList>
    </citation>
    <scope>IDENTIFICATION</scope>
</reference>
<keyword evidence="15" id="KW-1185">Reference proteome</keyword>
<comment type="similarity">
    <text evidence="2">Belongs to the class-I aminoacyl-tRNA synthetase family.</text>
</comment>
<evidence type="ECO:0000256" key="12">
    <source>
        <dbReference type="PROSITE-ProRule" id="PRU00267"/>
    </source>
</evidence>
<dbReference type="InterPro" id="IPR002305">
    <property type="entry name" value="aa-tRNA-synth_Ic"/>
</dbReference>
<feature type="DNA-binding region" description="HMG box" evidence="12">
    <location>
        <begin position="461"/>
        <end position="529"/>
    </location>
</feature>